<gene>
    <name evidence="1" type="ORF">Salat_2880100</name>
</gene>
<sequence length="121" mass="13579">MMVVCFMQENKFAKAYWWRGEPRYDDLFFIFDPEYRAIATGYDAVEIPLALTDGKGGDIDDDDDVVFLGEFTKDEISNSSKKGICGRGRRSDIEGDDSFVFLGKKRAGESSGTVKNKFCGC</sequence>
<dbReference type="AlphaFoldDB" id="A0AAE1XMN3"/>
<evidence type="ECO:0000313" key="2">
    <source>
        <dbReference type="Proteomes" id="UP001293254"/>
    </source>
</evidence>
<accession>A0AAE1XMN3</accession>
<organism evidence="1 2">
    <name type="scientific">Sesamum alatum</name>
    <dbReference type="NCBI Taxonomy" id="300844"/>
    <lineage>
        <taxon>Eukaryota</taxon>
        <taxon>Viridiplantae</taxon>
        <taxon>Streptophyta</taxon>
        <taxon>Embryophyta</taxon>
        <taxon>Tracheophyta</taxon>
        <taxon>Spermatophyta</taxon>
        <taxon>Magnoliopsida</taxon>
        <taxon>eudicotyledons</taxon>
        <taxon>Gunneridae</taxon>
        <taxon>Pentapetalae</taxon>
        <taxon>asterids</taxon>
        <taxon>lamiids</taxon>
        <taxon>Lamiales</taxon>
        <taxon>Pedaliaceae</taxon>
        <taxon>Sesamum</taxon>
    </lineage>
</organism>
<comment type="caution">
    <text evidence="1">The sequence shown here is derived from an EMBL/GenBank/DDBJ whole genome shotgun (WGS) entry which is preliminary data.</text>
</comment>
<evidence type="ECO:0000313" key="1">
    <source>
        <dbReference type="EMBL" id="KAK4414671.1"/>
    </source>
</evidence>
<dbReference type="EMBL" id="JACGWO010000012">
    <property type="protein sequence ID" value="KAK4414671.1"/>
    <property type="molecule type" value="Genomic_DNA"/>
</dbReference>
<protein>
    <submittedName>
        <fullName evidence="1">Uncharacterized protein</fullName>
    </submittedName>
</protein>
<proteinExistence type="predicted"/>
<keyword evidence="2" id="KW-1185">Reference proteome</keyword>
<reference evidence="1" key="1">
    <citation type="submission" date="2020-06" db="EMBL/GenBank/DDBJ databases">
        <authorList>
            <person name="Li T."/>
            <person name="Hu X."/>
            <person name="Zhang T."/>
            <person name="Song X."/>
            <person name="Zhang H."/>
            <person name="Dai N."/>
            <person name="Sheng W."/>
            <person name="Hou X."/>
            <person name="Wei L."/>
        </authorList>
    </citation>
    <scope>NUCLEOTIDE SEQUENCE</scope>
    <source>
        <strain evidence="1">3651</strain>
        <tissue evidence="1">Leaf</tissue>
    </source>
</reference>
<reference evidence="1" key="2">
    <citation type="journal article" date="2024" name="Plant">
        <title>Genomic evolution and insights into agronomic trait innovations of Sesamum species.</title>
        <authorList>
            <person name="Miao H."/>
            <person name="Wang L."/>
            <person name="Qu L."/>
            <person name="Liu H."/>
            <person name="Sun Y."/>
            <person name="Le M."/>
            <person name="Wang Q."/>
            <person name="Wei S."/>
            <person name="Zheng Y."/>
            <person name="Lin W."/>
            <person name="Duan Y."/>
            <person name="Cao H."/>
            <person name="Xiong S."/>
            <person name="Wang X."/>
            <person name="Wei L."/>
            <person name="Li C."/>
            <person name="Ma Q."/>
            <person name="Ju M."/>
            <person name="Zhao R."/>
            <person name="Li G."/>
            <person name="Mu C."/>
            <person name="Tian Q."/>
            <person name="Mei H."/>
            <person name="Zhang T."/>
            <person name="Gao T."/>
            <person name="Zhang H."/>
        </authorList>
    </citation>
    <scope>NUCLEOTIDE SEQUENCE</scope>
    <source>
        <strain evidence="1">3651</strain>
    </source>
</reference>
<dbReference type="Proteomes" id="UP001293254">
    <property type="component" value="Unassembled WGS sequence"/>
</dbReference>
<name>A0AAE1XMN3_9LAMI</name>